<evidence type="ECO:0000256" key="1">
    <source>
        <dbReference type="SAM" id="MobiDB-lite"/>
    </source>
</evidence>
<feature type="region of interest" description="Disordered" evidence="1">
    <location>
        <begin position="162"/>
        <end position="184"/>
    </location>
</feature>
<dbReference type="STRING" id="910347.SAMN05421773_13022"/>
<evidence type="ECO:0000259" key="2">
    <source>
        <dbReference type="Pfam" id="PF09250"/>
    </source>
</evidence>
<protein>
    <submittedName>
        <fullName evidence="3">Bifunctional DNA primase/polymerase, N-terminal</fullName>
    </submittedName>
</protein>
<gene>
    <name evidence="3" type="ORF">SAMN05421773_13022</name>
</gene>
<name>A0A1I1V5B5_9ACTN</name>
<dbReference type="OrthoDB" id="4350531at2"/>
<evidence type="ECO:0000313" key="4">
    <source>
        <dbReference type="Proteomes" id="UP000199207"/>
    </source>
</evidence>
<dbReference type="AlphaFoldDB" id="A0A1I1V5B5"/>
<dbReference type="Pfam" id="PF09250">
    <property type="entry name" value="Prim-Pol"/>
    <property type="match status" value="1"/>
</dbReference>
<sequence>MQLVTRSGMQWLSEAASSPEECRSVWLDNPRRPYTLPTGGHFDVVVVNQRLGIETYDQLRRNFLPMGPAMVDWAAKQVGFFLPPGSEVRFEDMLSDAAAEAIGYRYLSEGSHVVVPGPFPLNGDRYTWLFAPSRRPETSPARTAALAAMLVATAELIARVDRHSEQYPKDNPLPLPGASDARQG</sequence>
<feature type="domain" description="DNA primase/polymerase bifunctional N-terminal" evidence="2">
    <location>
        <begin position="10"/>
        <end position="140"/>
    </location>
</feature>
<reference evidence="3 4" key="1">
    <citation type="submission" date="2016-10" db="EMBL/GenBank/DDBJ databases">
        <authorList>
            <person name="de Groot N.N."/>
        </authorList>
    </citation>
    <scope>NUCLEOTIDE SEQUENCE [LARGE SCALE GENOMIC DNA]</scope>
    <source>
        <strain evidence="3 4">CGMCC 4.5739</strain>
    </source>
</reference>
<dbReference type="RefSeq" id="WP_093841720.1">
    <property type="nucleotide sequence ID" value="NZ_FOLM01000030.1"/>
</dbReference>
<dbReference type="EMBL" id="FOLM01000030">
    <property type="protein sequence ID" value="SFD78196.1"/>
    <property type="molecule type" value="Genomic_DNA"/>
</dbReference>
<keyword evidence="4" id="KW-1185">Reference proteome</keyword>
<proteinExistence type="predicted"/>
<organism evidence="3 4">
    <name type="scientific">Streptomyces aidingensis</name>
    <dbReference type="NCBI Taxonomy" id="910347"/>
    <lineage>
        <taxon>Bacteria</taxon>
        <taxon>Bacillati</taxon>
        <taxon>Actinomycetota</taxon>
        <taxon>Actinomycetes</taxon>
        <taxon>Kitasatosporales</taxon>
        <taxon>Streptomycetaceae</taxon>
        <taxon>Streptomyces</taxon>
    </lineage>
</organism>
<accession>A0A1I1V5B5</accession>
<evidence type="ECO:0000313" key="3">
    <source>
        <dbReference type="EMBL" id="SFD78196.1"/>
    </source>
</evidence>
<dbReference type="InterPro" id="IPR015330">
    <property type="entry name" value="DNA_primase/pol_bifunc_N"/>
</dbReference>
<dbReference type="Proteomes" id="UP000199207">
    <property type="component" value="Unassembled WGS sequence"/>
</dbReference>